<evidence type="ECO:0000256" key="1">
    <source>
        <dbReference type="SAM" id="MobiDB-lite"/>
    </source>
</evidence>
<keyword evidence="3" id="KW-1185">Reference proteome</keyword>
<feature type="compositionally biased region" description="Basic and acidic residues" evidence="1">
    <location>
        <begin position="1"/>
        <end position="17"/>
    </location>
</feature>
<proteinExistence type="predicted"/>
<dbReference type="Proteomes" id="UP000256708">
    <property type="component" value="Unassembled WGS sequence"/>
</dbReference>
<reference evidence="3" key="1">
    <citation type="submission" date="2018-08" db="EMBL/GenBank/DDBJ databases">
        <authorList>
            <person name="Liu Z.-W."/>
            <person name="Du Z.-J."/>
        </authorList>
    </citation>
    <scope>NUCLEOTIDE SEQUENCE [LARGE SCALE GENOMIC DNA]</scope>
    <source>
        <strain evidence="3">H4X</strain>
    </source>
</reference>
<dbReference type="AlphaFoldDB" id="A0A3D8LDG5"/>
<evidence type="ECO:0000313" key="3">
    <source>
        <dbReference type="Proteomes" id="UP000256708"/>
    </source>
</evidence>
<name>A0A3D8LDG5_9BACT</name>
<protein>
    <submittedName>
        <fullName evidence="2">Uncharacterized protein</fullName>
    </submittedName>
</protein>
<accession>A0A3D8LDG5</accession>
<evidence type="ECO:0000313" key="2">
    <source>
        <dbReference type="EMBL" id="RDV15499.1"/>
    </source>
</evidence>
<dbReference type="RefSeq" id="WP_115565093.1">
    <property type="nucleotide sequence ID" value="NZ_QRGR01000008.1"/>
</dbReference>
<dbReference type="EMBL" id="QRGR01000008">
    <property type="protein sequence ID" value="RDV15499.1"/>
    <property type="molecule type" value="Genomic_DNA"/>
</dbReference>
<organism evidence="2 3">
    <name type="scientific">Pontibacter diazotrophicus</name>
    <dbReference type="NCBI Taxonomy" id="1400979"/>
    <lineage>
        <taxon>Bacteria</taxon>
        <taxon>Pseudomonadati</taxon>
        <taxon>Bacteroidota</taxon>
        <taxon>Cytophagia</taxon>
        <taxon>Cytophagales</taxon>
        <taxon>Hymenobacteraceae</taxon>
        <taxon>Pontibacter</taxon>
    </lineage>
</organism>
<comment type="caution">
    <text evidence="2">The sequence shown here is derived from an EMBL/GenBank/DDBJ whole genome shotgun (WGS) entry which is preliminary data.</text>
</comment>
<feature type="region of interest" description="Disordered" evidence="1">
    <location>
        <begin position="1"/>
        <end position="65"/>
    </location>
</feature>
<dbReference type="OrthoDB" id="853855at2"/>
<gene>
    <name evidence="2" type="ORF">DXT99_08370</name>
</gene>
<sequence length="65" mass="7044">METNDKDKNQEQNKPDSNHSSQGHKTDAKGTVTNTRESTLRSATTDSTRAPKKSTDEGPTGGNVR</sequence>
<feature type="compositionally biased region" description="Polar residues" evidence="1">
    <location>
        <begin position="31"/>
        <end position="48"/>
    </location>
</feature>